<dbReference type="EMBL" id="CAWUPB010001009">
    <property type="protein sequence ID" value="CAK7336724.1"/>
    <property type="molecule type" value="Genomic_DNA"/>
</dbReference>
<evidence type="ECO:0000313" key="1">
    <source>
        <dbReference type="EMBL" id="CAK7336724.1"/>
    </source>
</evidence>
<name>A0AAV1RJ94_9ROSI</name>
<gene>
    <name evidence="1" type="ORF">DCAF_LOCUS11736</name>
</gene>
<dbReference type="Proteomes" id="UP001314170">
    <property type="component" value="Unassembled WGS sequence"/>
</dbReference>
<keyword evidence="2" id="KW-1185">Reference proteome</keyword>
<sequence length="129" mass="14083">MKKRVLANMVLSWKLMIEGNDEKARADGNRGRVASNVGCSVLQRKKLHQCLTSGRLGATITNPDAIVVDIEGACSFLGEPLKESENPPDLLKFAEACGIPAARVTRKDDLGKIQKMLHSWTLHVGCDDI</sequence>
<organism evidence="1 2">
    <name type="scientific">Dovyalis caffra</name>
    <dbReference type="NCBI Taxonomy" id="77055"/>
    <lineage>
        <taxon>Eukaryota</taxon>
        <taxon>Viridiplantae</taxon>
        <taxon>Streptophyta</taxon>
        <taxon>Embryophyta</taxon>
        <taxon>Tracheophyta</taxon>
        <taxon>Spermatophyta</taxon>
        <taxon>Magnoliopsida</taxon>
        <taxon>eudicotyledons</taxon>
        <taxon>Gunneridae</taxon>
        <taxon>Pentapetalae</taxon>
        <taxon>rosids</taxon>
        <taxon>fabids</taxon>
        <taxon>Malpighiales</taxon>
        <taxon>Salicaceae</taxon>
        <taxon>Flacourtieae</taxon>
        <taxon>Dovyalis</taxon>
    </lineage>
</organism>
<dbReference type="InterPro" id="IPR029061">
    <property type="entry name" value="THDP-binding"/>
</dbReference>
<evidence type="ECO:0000313" key="2">
    <source>
        <dbReference type="Proteomes" id="UP001314170"/>
    </source>
</evidence>
<dbReference type="Gene3D" id="3.40.50.970">
    <property type="match status" value="1"/>
</dbReference>
<dbReference type="SUPFAM" id="SSF52518">
    <property type="entry name" value="Thiamin diphosphate-binding fold (THDP-binding)"/>
    <property type="match status" value="1"/>
</dbReference>
<comment type="caution">
    <text evidence="1">The sequence shown here is derived from an EMBL/GenBank/DDBJ whole genome shotgun (WGS) entry which is preliminary data.</text>
</comment>
<dbReference type="AlphaFoldDB" id="A0AAV1RJ94"/>
<accession>A0AAV1RJ94</accession>
<reference evidence="1 2" key="1">
    <citation type="submission" date="2024-01" db="EMBL/GenBank/DDBJ databases">
        <authorList>
            <person name="Waweru B."/>
        </authorList>
    </citation>
    <scope>NUCLEOTIDE SEQUENCE [LARGE SCALE GENOMIC DNA]</scope>
</reference>
<protein>
    <submittedName>
        <fullName evidence="1">Uncharacterized protein</fullName>
    </submittedName>
</protein>
<proteinExistence type="predicted"/>